<evidence type="ECO:0000256" key="4">
    <source>
        <dbReference type="SAM" id="Phobius"/>
    </source>
</evidence>
<keyword evidence="4" id="KW-0472">Membrane</keyword>
<organism evidence="6 7">
    <name type="scientific">Paracoccus pacificus</name>
    <dbReference type="NCBI Taxonomy" id="1463598"/>
    <lineage>
        <taxon>Bacteria</taxon>
        <taxon>Pseudomonadati</taxon>
        <taxon>Pseudomonadota</taxon>
        <taxon>Alphaproteobacteria</taxon>
        <taxon>Rhodobacterales</taxon>
        <taxon>Paracoccaceae</taxon>
        <taxon>Paracoccus</taxon>
    </lineage>
</organism>
<feature type="domain" description="Bacterial sugar transferase" evidence="5">
    <location>
        <begin position="5"/>
        <end position="200"/>
    </location>
</feature>
<dbReference type="Proteomes" id="UP001597213">
    <property type="component" value="Unassembled WGS sequence"/>
</dbReference>
<evidence type="ECO:0000313" key="7">
    <source>
        <dbReference type="Proteomes" id="UP001597213"/>
    </source>
</evidence>
<feature type="transmembrane region" description="Helical" evidence="4">
    <location>
        <begin position="7"/>
        <end position="33"/>
    </location>
</feature>
<evidence type="ECO:0000256" key="1">
    <source>
        <dbReference type="ARBA" id="ARBA00006464"/>
    </source>
</evidence>
<protein>
    <submittedName>
        <fullName evidence="6">Sugar transferase</fullName>
    </submittedName>
</protein>
<dbReference type="PANTHER" id="PTHR30576">
    <property type="entry name" value="COLANIC BIOSYNTHESIS UDP-GLUCOSE LIPID CARRIER TRANSFERASE"/>
    <property type="match status" value="1"/>
</dbReference>
<dbReference type="Pfam" id="PF02397">
    <property type="entry name" value="Bac_transf"/>
    <property type="match status" value="1"/>
</dbReference>
<dbReference type="InterPro" id="IPR003362">
    <property type="entry name" value="Bact_transf"/>
</dbReference>
<evidence type="ECO:0000259" key="5">
    <source>
        <dbReference type="Pfam" id="PF02397"/>
    </source>
</evidence>
<keyword evidence="7" id="KW-1185">Reference proteome</keyword>
<keyword evidence="4" id="KW-1133">Transmembrane helix</keyword>
<keyword evidence="4" id="KW-0812">Transmembrane</keyword>
<evidence type="ECO:0000256" key="2">
    <source>
        <dbReference type="ARBA" id="ARBA00023169"/>
    </source>
</evidence>
<dbReference type="EMBL" id="JBHUEN010000031">
    <property type="protein sequence ID" value="MFD1882208.1"/>
    <property type="molecule type" value="Genomic_DNA"/>
</dbReference>
<dbReference type="PANTHER" id="PTHR30576:SF0">
    <property type="entry name" value="UNDECAPRENYL-PHOSPHATE N-ACETYLGALACTOSAMINYL 1-PHOSPHATE TRANSFERASE-RELATED"/>
    <property type="match status" value="1"/>
</dbReference>
<evidence type="ECO:0000256" key="3">
    <source>
        <dbReference type="SAM" id="MobiDB-lite"/>
    </source>
</evidence>
<dbReference type="GO" id="GO:0016740">
    <property type="term" value="F:transferase activity"/>
    <property type="evidence" value="ECO:0007669"/>
    <property type="project" value="UniProtKB-KW"/>
</dbReference>
<comment type="similarity">
    <text evidence="1">Belongs to the bacterial sugar transferase family.</text>
</comment>
<evidence type="ECO:0000313" key="6">
    <source>
        <dbReference type="EMBL" id="MFD1882208.1"/>
    </source>
</evidence>
<comment type="caution">
    <text evidence="6">The sequence shown here is derived from an EMBL/GenBank/DDBJ whole genome shotgun (WGS) entry which is preliminary data.</text>
</comment>
<dbReference type="RefSeq" id="WP_379142656.1">
    <property type="nucleotide sequence ID" value="NZ_JBHUEN010000031.1"/>
</dbReference>
<proteinExistence type="inferred from homology"/>
<accession>A0ABW4R7M6</accession>
<feature type="region of interest" description="Disordered" evidence="3">
    <location>
        <begin position="204"/>
        <end position="232"/>
    </location>
</feature>
<keyword evidence="6" id="KW-0808">Transferase</keyword>
<gene>
    <name evidence="6" type="ORF">ACFSCT_10840</name>
</gene>
<keyword evidence="2" id="KW-0270">Exopolysaccharide synthesis</keyword>
<name>A0ABW4R7M6_9RHOB</name>
<sequence>MTFSKRLFDICFALILLIPLGAIMLVTALVILIRDGRPVIYVSERMHAPGKPFDLIKFRTMRHSDEDQGVSGGHKDWRVTPLGAFLRKTRLDELPQLFNILKGDISFVGPRPPMREYVERQPEIYAEVLKSWPGVTGLASLVYHRHEEHILRQCKTAAETDATYVRRCIPAKAKLDLIYQKNRTLCLDLWVIWTTLQLVVIRRGKQRGGPPRPPRRTHPHHQAPAETASDHS</sequence>
<reference evidence="7" key="1">
    <citation type="journal article" date="2019" name="Int. J. Syst. Evol. Microbiol.">
        <title>The Global Catalogue of Microorganisms (GCM) 10K type strain sequencing project: providing services to taxonomists for standard genome sequencing and annotation.</title>
        <authorList>
            <consortium name="The Broad Institute Genomics Platform"/>
            <consortium name="The Broad Institute Genome Sequencing Center for Infectious Disease"/>
            <person name="Wu L."/>
            <person name="Ma J."/>
        </authorList>
    </citation>
    <scope>NUCLEOTIDE SEQUENCE [LARGE SCALE GENOMIC DNA]</scope>
    <source>
        <strain evidence="7">CCUG 56029</strain>
    </source>
</reference>